<comment type="caution">
    <text evidence="13">The sequence shown here is derived from an EMBL/GenBank/DDBJ whole genome shotgun (WGS) entry which is preliminary data.</text>
</comment>
<evidence type="ECO:0000259" key="12">
    <source>
        <dbReference type="Pfam" id="PF02096"/>
    </source>
</evidence>
<feature type="transmembrane region" description="Helical" evidence="11">
    <location>
        <begin position="87"/>
        <end position="109"/>
    </location>
</feature>
<evidence type="ECO:0000256" key="10">
    <source>
        <dbReference type="SAM" id="MobiDB-lite"/>
    </source>
</evidence>
<keyword evidence="7 11" id="KW-0472">Membrane</keyword>
<dbReference type="GO" id="GO:0005886">
    <property type="term" value="C:plasma membrane"/>
    <property type="evidence" value="ECO:0007669"/>
    <property type="project" value="UniProtKB-SubCell"/>
</dbReference>
<dbReference type="GO" id="GO:0015031">
    <property type="term" value="P:protein transport"/>
    <property type="evidence" value="ECO:0007669"/>
    <property type="project" value="UniProtKB-KW"/>
</dbReference>
<protein>
    <submittedName>
        <fullName evidence="13">Membrane protein insertase YidC</fullName>
    </submittedName>
</protein>
<evidence type="ECO:0000256" key="2">
    <source>
        <dbReference type="ARBA" id="ARBA00022448"/>
    </source>
</evidence>
<dbReference type="EMBL" id="JACJKY010000002">
    <property type="protein sequence ID" value="MBM6919940.1"/>
    <property type="molecule type" value="Genomic_DNA"/>
</dbReference>
<comment type="subcellular location">
    <subcellularLocation>
        <location evidence="1">Cell membrane</location>
        <topology evidence="1">Multi-pass membrane protein</topology>
    </subcellularLocation>
    <subcellularLocation>
        <location evidence="9">Membrane</location>
        <topology evidence="9">Multi-pass membrane protein</topology>
    </subcellularLocation>
</comment>
<dbReference type="InterPro" id="IPR028055">
    <property type="entry name" value="YidC/Oxa/ALB_C"/>
</dbReference>
<dbReference type="CDD" id="cd20070">
    <property type="entry name" value="5TM_YidC_Alb3"/>
    <property type="match status" value="1"/>
</dbReference>
<feature type="compositionally biased region" description="Basic and acidic residues" evidence="10">
    <location>
        <begin position="294"/>
        <end position="308"/>
    </location>
</feature>
<keyword evidence="5" id="KW-0653">Protein transport</keyword>
<name>A0A938X540_9FIRM</name>
<keyword evidence="8" id="KW-0143">Chaperone</keyword>
<keyword evidence="6 11" id="KW-1133">Transmembrane helix</keyword>
<keyword evidence="4 9" id="KW-0812">Transmembrane</keyword>
<reference evidence="13" key="1">
    <citation type="submission" date="2020-08" db="EMBL/GenBank/DDBJ databases">
        <authorList>
            <person name="Cejkova D."/>
            <person name="Kubasova T."/>
            <person name="Jahodarova E."/>
            <person name="Rychlik I."/>
        </authorList>
    </citation>
    <scope>NUCLEOTIDE SEQUENCE</scope>
    <source>
        <strain evidence="13">An559</strain>
    </source>
</reference>
<dbReference type="InterPro" id="IPR001708">
    <property type="entry name" value="YidC/ALB3/OXA1/COX18"/>
</dbReference>
<feature type="transmembrane region" description="Helical" evidence="11">
    <location>
        <begin position="188"/>
        <end position="211"/>
    </location>
</feature>
<gene>
    <name evidence="13" type="primary">yidC</name>
    <name evidence="13" type="ORF">H6A12_02005</name>
</gene>
<dbReference type="PANTHER" id="PTHR12428:SF65">
    <property type="entry name" value="CYTOCHROME C OXIDASE ASSEMBLY PROTEIN COX18, MITOCHONDRIAL"/>
    <property type="match status" value="1"/>
</dbReference>
<keyword evidence="14" id="KW-1185">Reference proteome</keyword>
<dbReference type="GO" id="GO:0032977">
    <property type="term" value="F:membrane insertase activity"/>
    <property type="evidence" value="ECO:0007669"/>
    <property type="project" value="InterPro"/>
</dbReference>
<reference evidence="13" key="2">
    <citation type="journal article" date="2021" name="Sci. Rep.">
        <title>The distribution of antibiotic resistance genes in chicken gut microbiota commensals.</title>
        <authorList>
            <person name="Juricova H."/>
            <person name="Matiasovicova J."/>
            <person name="Kubasova T."/>
            <person name="Cejkova D."/>
            <person name="Rychlik I."/>
        </authorList>
    </citation>
    <scope>NUCLEOTIDE SEQUENCE</scope>
    <source>
        <strain evidence="13">An559</strain>
    </source>
</reference>
<evidence type="ECO:0000256" key="8">
    <source>
        <dbReference type="ARBA" id="ARBA00023186"/>
    </source>
</evidence>
<proteinExistence type="inferred from homology"/>
<evidence type="ECO:0000313" key="13">
    <source>
        <dbReference type="EMBL" id="MBM6919940.1"/>
    </source>
</evidence>
<evidence type="ECO:0000256" key="3">
    <source>
        <dbReference type="ARBA" id="ARBA00022475"/>
    </source>
</evidence>
<feature type="domain" description="Membrane insertase YidC/Oxa/ALB C-terminal" evidence="12">
    <location>
        <begin position="22"/>
        <end position="267"/>
    </location>
</feature>
<dbReference type="AlphaFoldDB" id="A0A938X540"/>
<evidence type="ECO:0000256" key="5">
    <source>
        <dbReference type="ARBA" id="ARBA00022927"/>
    </source>
</evidence>
<evidence type="ECO:0000256" key="7">
    <source>
        <dbReference type="ARBA" id="ARBA00023136"/>
    </source>
</evidence>
<dbReference type="GO" id="GO:0051205">
    <property type="term" value="P:protein insertion into membrane"/>
    <property type="evidence" value="ECO:0007669"/>
    <property type="project" value="TreeGrafter"/>
</dbReference>
<keyword evidence="3" id="KW-1003">Cell membrane</keyword>
<dbReference type="NCBIfam" id="TIGR03592">
    <property type="entry name" value="yidC_oxa1_cterm"/>
    <property type="match status" value="1"/>
</dbReference>
<evidence type="ECO:0000256" key="1">
    <source>
        <dbReference type="ARBA" id="ARBA00004651"/>
    </source>
</evidence>
<dbReference type="RefSeq" id="WP_204444265.1">
    <property type="nucleotide sequence ID" value="NZ_JACJKY010000002.1"/>
</dbReference>
<sequence length="352" mass="39754">MNFLGVPFGYVMSFIYNIVHDYGWALILFILLTRILQFPLGIKQQKSTARMAAFQPKLNQIKKQFAKDKQRMNQETMKLYEEEGINPAGGCLPMLITFVLLFGIIDVIYNPLLHILHVDQTLVSEAINVLGSSAGGAPQLTIISQIQNGGQFAQELTGIFGADIVAQIQSFNMNFLGLNLGEIPQENLLSPVIIIPILSFGTQVISTLLMMKTQKQNGMEMMNGMKWTMLLMPLLSLWFAITLPAGVGLYWTVSNVLMIAQTLILQKMYSPEKVMAMSQKDIEKTRAKMRAKREKMDELSARMNEKKGTTQNAQSKKAEKLDLAEDRDTVNKRIAEARRRMAEKYGDEYKED</sequence>
<dbReference type="InterPro" id="IPR047196">
    <property type="entry name" value="YidC_ALB_C"/>
</dbReference>
<dbReference type="PANTHER" id="PTHR12428">
    <property type="entry name" value="OXA1"/>
    <property type="match status" value="1"/>
</dbReference>
<evidence type="ECO:0000256" key="9">
    <source>
        <dbReference type="RuleBase" id="RU003945"/>
    </source>
</evidence>
<dbReference type="Proteomes" id="UP000774750">
    <property type="component" value="Unassembled WGS sequence"/>
</dbReference>
<accession>A0A938X540</accession>
<organism evidence="13 14">
    <name type="scientific">Merdimmobilis hominis</name>
    <dbReference type="NCBI Taxonomy" id="2897707"/>
    <lineage>
        <taxon>Bacteria</taxon>
        <taxon>Bacillati</taxon>
        <taxon>Bacillota</taxon>
        <taxon>Clostridia</taxon>
        <taxon>Eubacteriales</taxon>
        <taxon>Oscillospiraceae</taxon>
        <taxon>Merdimmobilis</taxon>
    </lineage>
</organism>
<evidence type="ECO:0000313" key="14">
    <source>
        <dbReference type="Proteomes" id="UP000774750"/>
    </source>
</evidence>
<keyword evidence="2" id="KW-0813">Transport</keyword>
<evidence type="ECO:0000256" key="4">
    <source>
        <dbReference type="ARBA" id="ARBA00022692"/>
    </source>
</evidence>
<feature type="region of interest" description="Disordered" evidence="10">
    <location>
        <begin position="293"/>
        <end position="324"/>
    </location>
</feature>
<evidence type="ECO:0000256" key="6">
    <source>
        <dbReference type="ARBA" id="ARBA00022989"/>
    </source>
</evidence>
<dbReference type="Pfam" id="PF02096">
    <property type="entry name" value="60KD_IMP"/>
    <property type="match status" value="1"/>
</dbReference>
<comment type="similarity">
    <text evidence="9">Belongs to the OXA1/ALB3/YidC family.</text>
</comment>
<evidence type="ECO:0000256" key="11">
    <source>
        <dbReference type="SAM" id="Phobius"/>
    </source>
</evidence>